<keyword evidence="4 7" id="KW-0812">Transmembrane</keyword>
<evidence type="ECO:0000256" key="8">
    <source>
        <dbReference type="SAM" id="Phobius"/>
    </source>
</evidence>
<dbReference type="OrthoDB" id="21828at2"/>
<name>A0A0D6Z4T0_9BACI</name>
<evidence type="ECO:0000256" key="1">
    <source>
        <dbReference type="ARBA" id="ARBA00004651"/>
    </source>
</evidence>
<evidence type="ECO:0000256" key="2">
    <source>
        <dbReference type="ARBA" id="ARBA00022448"/>
    </source>
</evidence>
<evidence type="ECO:0000313" key="9">
    <source>
        <dbReference type="EMBL" id="KIY20587.1"/>
    </source>
</evidence>
<dbReference type="Pfam" id="PF00893">
    <property type="entry name" value="Multi_Drug_Res"/>
    <property type="match status" value="1"/>
</dbReference>
<dbReference type="GO" id="GO:0022857">
    <property type="term" value="F:transmembrane transporter activity"/>
    <property type="evidence" value="ECO:0007669"/>
    <property type="project" value="InterPro"/>
</dbReference>
<evidence type="ECO:0000256" key="4">
    <source>
        <dbReference type="ARBA" id="ARBA00022692"/>
    </source>
</evidence>
<dbReference type="GO" id="GO:0005886">
    <property type="term" value="C:plasma membrane"/>
    <property type="evidence" value="ECO:0007669"/>
    <property type="project" value="UniProtKB-SubCell"/>
</dbReference>
<comment type="subcellular location">
    <subcellularLocation>
        <location evidence="1 7">Cell membrane</location>
        <topology evidence="1 7">Multi-pass membrane protein</topology>
    </subcellularLocation>
</comment>
<evidence type="ECO:0000256" key="3">
    <source>
        <dbReference type="ARBA" id="ARBA00022475"/>
    </source>
</evidence>
<dbReference type="InterPro" id="IPR000390">
    <property type="entry name" value="Small_drug/metabolite_transptr"/>
</dbReference>
<gene>
    <name evidence="9" type="ORF">UB32_18355</name>
</gene>
<comment type="caution">
    <text evidence="9">The sequence shown here is derived from an EMBL/GenBank/DDBJ whole genome shotgun (WGS) entry which is preliminary data.</text>
</comment>
<evidence type="ECO:0000256" key="7">
    <source>
        <dbReference type="RuleBase" id="RU003942"/>
    </source>
</evidence>
<proteinExistence type="inferred from homology"/>
<sequence>MPAWLLLIFTIILEVAGTISLKLSDGLSKFTPSVLIFVFYGGCFSIFPFVVQKMDLSVAYAIWSGVGTLAVSLIGILYFQESITLFKAISIILIILGVIGIKISPAT</sequence>
<dbReference type="InterPro" id="IPR037185">
    <property type="entry name" value="EmrE-like"/>
</dbReference>
<dbReference type="PATRIC" id="fig|285983.3.peg.3160"/>
<evidence type="ECO:0000256" key="5">
    <source>
        <dbReference type="ARBA" id="ARBA00022989"/>
    </source>
</evidence>
<protein>
    <submittedName>
        <fullName evidence="9">DNA mismatch repair protein MutS</fullName>
    </submittedName>
</protein>
<evidence type="ECO:0000313" key="10">
    <source>
        <dbReference type="Proteomes" id="UP000032512"/>
    </source>
</evidence>
<keyword evidence="3" id="KW-1003">Cell membrane</keyword>
<keyword evidence="6 8" id="KW-0472">Membrane</keyword>
<feature type="transmembrane region" description="Helical" evidence="8">
    <location>
        <begin position="33"/>
        <end position="51"/>
    </location>
</feature>
<organism evidence="9 10">
    <name type="scientific">Mesobacillus subterraneus</name>
    <dbReference type="NCBI Taxonomy" id="285983"/>
    <lineage>
        <taxon>Bacteria</taxon>
        <taxon>Bacillati</taxon>
        <taxon>Bacillota</taxon>
        <taxon>Bacilli</taxon>
        <taxon>Bacillales</taxon>
        <taxon>Bacillaceae</taxon>
        <taxon>Mesobacillus</taxon>
    </lineage>
</organism>
<dbReference type="PANTHER" id="PTHR30561">
    <property type="entry name" value="SMR FAMILY PROTON-DEPENDENT DRUG EFFLUX TRANSPORTER SUGE"/>
    <property type="match status" value="1"/>
</dbReference>
<feature type="transmembrane region" description="Helical" evidence="8">
    <location>
        <begin position="85"/>
        <end position="103"/>
    </location>
</feature>
<dbReference type="SUPFAM" id="SSF103481">
    <property type="entry name" value="Multidrug resistance efflux transporter EmrE"/>
    <property type="match status" value="1"/>
</dbReference>
<dbReference type="Gene3D" id="1.10.3730.20">
    <property type="match status" value="1"/>
</dbReference>
<dbReference type="RefSeq" id="WP_044396532.1">
    <property type="nucleotide sequence ID" value="NZ_JXIQ01000194.1"/>
</dbReference>
<keyword evidence="10" id="KW-1185">Reference proteome</keyword>
<comment type="similarity">
    <text evidence="7">Belongs to the drug/metabolite transporter (DMT) superfamily. Small multidrug resistance (SMR) (TC 2.A.7.1) family.</text>
</comment>
<feature type="transmembrane region" description="Helical" evidence="8">
    <location>
        <begin position="58"/>
        <end position="79"/>
    </location>
</feature>
<accession>A0A0D6Z4T0</accession>
<dbReference type="Proteomes" id="UP000032512">
    <property type="component" value="Unassembled WGS sequence"/>
</dbReference>
<keyword evidence="2" id="KW-0813">Transport</keyword>
<evidence type="ECO:0000256" key="6">
    <source>
        <dbReference type="ARBA" id="ARBA00023136"/>
    </source>
</evidence>
<dbReference type="InterPro" id="IPR045324">
    <property type="entry name" value="Small_multidrug_res"/>
</dbReference>
<keyword evidence="5 8" id="KW-1133">Transmembrane helix</keyword>
<dbReference type="EMBL" id="JXIQ01000194">
    <property type="protein sequence ID" value="KIY20587.1"/>
    <property type="molecule type" value="Genomic_DNA"/>
</dbReference>
<dbReference type="PANTHER" id="PTHR30561:SF1">
    <property type="entry name" value="MULTIDRUG TRANSPORTER EMRE"/>
    <property type="match status" value="1"/>
</dbReference>
<reference evidence="9 10" key="1">
    <citation type="submission" date="2015-01" db="EMBL/GenBank/DDBJ databases">
        <title>Draft genome sequences of the supercritical CO2 tolerant bacteria Bacillus subterraneus MITOT1 and Bacillus cereus MIT0214.</title>
        <authorList>
            <person name="Peet K.C."/>
            <person name="Thompson J.R."/>
        </authorList>
    </citation>
    <scope>NUCLEOTIDE SEQUENCE [LARGE SCALE GENOMIC DNA]</scope>
    <source>
        <strain evidence="9 10">MITOT1</strain>
    </source>
</reference>
<dbReference type="FunFam" id="1.10.3730.20:FF:000001">
    <property type="entry name" value="Quaternary ammonium compound resistance transporter SugE"/>
    <property type="match status" value="1"/>
</dbReference>
<dbReference type="AlphaFoldDB" id="A0A0D6Z4T0"/>